<organism evidence="2 3">
    <name type="scientific">Pseudomonas cremoricolorata</name>
    <dbReference type="NCBI Taxonomy" id="157783"/>
    <lineage>
        <taxon>Bacteria</taxon>
        <taxon>Pseudomonadati</taxon>
        <taxon>Pseudomonadota</taxon>
        <taxon>Gammaproteobacteria</taxon>
        <taxon>Pseudomonadales</taxon>
        <taxon>Pseudomonadaceae</taxon>
        <taxon>Pseudomonas</taxon>
    </lineage>
</organism>
<dbReference type="STRING" id="157783.LK03_09305"/>
<keyword evidence="3" id="KW-1185">Reference proteome</keyword>
<gene>
    <name evidence="2" type="ORF">LK03_09305</name>
</gene>
<evidence type="ECO:0000313" key="3">
    <source>
        <dbReference type="Proteomes" id="UP000029493"/>
    </source>
</evidence>
<dbReference type="AlphaFoldDB" id="A0A089YCD2"/>
<feature type="transmembrane region" description="Helical" evidence="1">
    <location>
        <begin position="6"/>
        <end position="29"/>
    </location>
</feature>
<protein>
    <submittedName>
        <fullName evidence="2">Uncharacterized protein</fullName>
    </submittedName>
</protein>
<dbReference type="GeneID" id="33049943"/>
<accession>A0A089YCD2</accession>
<proteinExistence type="predicted"/>
<evidence type="ECO:0000313" key="2">
    <source>
        <dbReference type="EMBL" id="AIR89463.1"/>
    </source>
</evidence>
<keyword evidence="1" id="KW-1133">Transmembrane helix</keyword>
<dbReference type="KEGG" id="psw:LK03_09305"/>
<dbReference type="Proteomes" id="UP000029493">
    <property type="component" value="Chromosome"/>
</dbReference>
<keyword evidence="1" id="KW-0812">Transmembrane</keyword>
<keyword evidence="1" id="KW-0472">Membrane</keyword>
<dbReference type="EMBL" id="CP009455">
    <property type="protein sequence ID" value="AIR89463.1"/>
    <property type="molecule type" value="Genomic_DNA"/>
</dbReference>
<evidence type="ECO:0000256" key="1">
    <source>
        <dbReference type="SAM" id="Phobius"/>
    </source>
</evidence>
<name>A0A089YCD2_9PSED</name>
<feature type="transmembrane region" description="Helical" evidence="1">
    <location>
        <begin position="103"/>
        <end position="124"/>
    </location>
</feature>
<sequence length="133" mass="14910">MLLQDLFIAAYVVIIASLCINLAITVYLAHRLTEEIESQLTNSKLIMDNLKIYASKGIAGKIHRLGVISLVFMAPQVFARKHLVDLQEINRIPIHTRKRLSRLTITCAALCVAFLSLWACVYFAKPYLGISPP</sequence>
<reference evidence="2 3" key="1">
    <citation type="submission" date="2014-09" db="EMBL/GenBank/DDBJ databases">
        <authorList>
            <person name="Chan K.-G."/>
        </authorList>
    </citation>
    <scope>NUCLEOTIDE SEQUENCE [LARGE SCALE GENOMIC DNA]</scope>
    <source>
        <strain evidence="2 3">ND07</strain>
    </source>
</reference>